<evidence type="ECO:0000313" key="2">
    <source>
        <dbReference type="Proteomes" id="UP000727962"/>
    </source>
</evidence>
<reference evidence="1" key="1">
    <citation type="submission" date="2020-07" db="EMBL/GenBank/DDBJ databases">
        <title>Huge and variable diversity of episymbiotic CPR bacteria and DPANN archaea in groundwater ecosystems.</title>
        <authorList>
            <person name="He C.Y."/>
            <person name="Keren R."/>
            <person name="Whittaker M."/>
            <person name="Farag I.F."/>
            <person name="Doudna J."/>
            <person name="Cate J.H.D."/>
            <person name="Banfield J.F."/>
        </authorList>
    </citation>
    <scope>NUCLEOTIDE SEQUENCE</scope>
    <source>
        <strain evidence="1">NC_groundwater_17_Pr7_B-0.1um_64_12</strain>
    </source>
</reference>
<comment type="caution">
    <text evidence="1">The sequence shown here is derived from an EMBL/GenBank/DDBJ whole genome shotgun (WGS) entry which is preliminary data.</text>
</comment>
<dbReference type="EMBL" id="JACOSL010000039">
    <property type="protein sequence ID" value="MBI1756797.1"/>
    <property type="molecule type" value="Genomic_DNA"/>
</dbReference>
<evidence type="ECO:0000313" key="1">
    <source>
        <dbReference type="EMBL" id="MBI1756797.1"/>
    </source>
</evidence>
<gene>
    <name evidence="1" type="ORF">HYR64_06795</name>
</gene>
<protein>
    <submittedName>
        <fullName evidence="1">Uncharacterized protein</fullName>
    </submittedName>
</protein>
<accession>A0A931LSZ4</accession>
<organism evidence="1 2">
    <name type="scientific">Fimbriimonas ginsengisoli</name>
    <dbReference type="NCBI Taxonomy" id="1005039"/>
    <lineage>
        <taxon>Bacteria</taxon>
        <taxon>Bacillati</taxon>
        <taxon>Armatimonadota</taxon>
        <taxon>Fimbriimonadia</taxon>
        <taxon>Fimbriimonadales</taxon>
        <taxon>Fimbriimonadaceae</taxon>
        <taxon>Fimbriimonas</taxon>
    </lineage>
</organism>
<name>A0A931LSZ4_FIMGI</name>
<dbReference type="Proteomes" id="UP000727962">
    <property type="component" value="Unassembled WGS sequence"/>
</dbReference>
<proteinExistence type="predicted"/>
<sequence>MNITLQPEETNIGTWTLFYLPPNGGKYNGKLTVTNKRLLYDAMFDASFKGIVAEAVLIKWGSEGYLEIEKKDIQGVEVTKKLLSKRATLTLTDGSKHAFDYGAMNIDKVVEAIESR</sequence>
<dbReference type="AlphaFoldDB" id="A0A931LSZ4"/>